<dbReference type="InterPro" id="IPR052895">
    <property type="entry name" value="HetReg/Transcr_Mod"/>
</dbReference>
<sequence length="665" mass="76053">MADMKAEKRYKSLYTPLDSSKREIRVLGFVNKPLEKKREREDPVSLTLSVVSLDDPGHPPFSALSYVWGKPVHNNHVTVDEVQMAVTDNLHLALHHLHGSRAEENWWIDALCIDQANLDERGSQVQMMSDIFGSAAITVAHIDFSVFKPKPQVSMSLLTTMAKLRGKREALEWLTKVRRDPDFNARWTELYLLFENVYWRRVWILQELIVSRNLEFFNPDGPCLDITTFAQALQIFEDITPLKLKLGLHISHQIRPIYEDLKFRAMYWENRTPQPQGLRQMIMNSLRLQATDPRDHLFALLSFTEDGPEVIGRAAYESAPSHVFAGFVQRYYHKYQSLELILLGGCKRKLIDLPSWAPDLSAYETHVKGNIMIHEKIQEKNFPITLVVQSLLLAAPFPSSPVSFSDDNRTLTVTSIQMGEITGLGGYTKGSVARTIDSAMGVRQLDSTHAKNSELSSSSLDRNVLFENLAQILTLGSLPEISGTIPPILLGQALTVLLHYAEEPHEYEKRRQLGVSTLSGWWDLNKDLSIDNKTLLSWLLGDNLTLEEREDELVRMFRTTVLEYEDTVIEDAFVFLKRVYLRIRFDTEMVQRVIVYTQDGELGSGPAYCNLGDEIWMLYGCKIPMILRPLPDMNGFEVVGECVMYDFMVKEMPVLARKPERCTIR</sequence>
<dbReference type="OMA" id="DSTHAKN"/>
<dbReference type="Pfam" id="PF26639">
    <property type="entry name" value="Het-6_barrel"/>
    <property type="match status" value="1"/>
</dbReference>
<dbReference type="PANTHER" id="PTHR24148:SF73">
    <property type="entry name" value="HET DOMAIN PROTEIN (AFU_ORTHOLOGUE AFUA_8G01020)"/>
    <property type="match status" value="1"/>
</dbReference>
<dbReference type="HOGENOM" id="CLU_412785_0_0_1"/>
<dbReference type="InterPro" id="IPR010730">
    <property type="entry name" value="HET"/>
</dbReference>
<dbReference type="OrthoDB" id="4341849at2759"/>
<proteinExistence type="predicted"/>
<gene>
    <name evidence="2" type="ORF">EPUS_01585</name>
</gene>
<dbReference type="EMBL" id="KE720798">
    <property type="protein sequence ID" value="ERF75755.1"/>
    <property type="molecule type" value="Genomic_DNA"/>
</dbReference>
<dbReference type="RefSeq" id="XP_007786913.1">
    <property type="nucleotide sequence ID" value="XM_007788723.1"/>
</dbReference>
<reference evidence="3" key="1">
    <citation type="journal article" date="2014" name="BMC Genomics">
        <title>Genome characteristics reveal the impact of lichenization on lichen-forming fungus Endocarpon pusillum Hedwig (Verrucariales, Ascomycota).</title>
        <authorList>
            <person name="Wang Y.-Y."/>
            <person name="Liu B."/>
            <person name="Zhang X.-Y."/>
            <person name="Zhou Q.-M."/>
            <person name="Zhang T."/>
            <person name="Li H."/>
            <person name="Yu Y.-F."/>
            <person name="Zhang X.-L."/>
            <person name="Hao X.-Y."/>
            <person name="Wang M."/>
            <person name="Wang L."/>
            <person name="Wei J.-C."/>
        </authorList>
    </citation>
    <scope>NUCLEOTIDE SEQUENCE [LARGE SCALE GENOMIC DNA]</scope>
    <source>
        <strain evidence="3">Z07020 / HMAS-L-300199</strain>
    </source>
</reference>
<evidence type="ECO:0000259" key="1">
    <source>
        <dbReference type="Pfam" id="PF06985"/>
    </source>
</evidence>
<dbReference type="AlphaFoldDB" id="U1HY38"/>
<dbReference type="GeneID" id="19236640"/>
<protein>
    <recommendedName>
        <fullName evidence="1">Heterokaryon incompatibility domain-containing protein</fullName>
    </recommendedName>
</protein>
<dbReference type="Proteomes" id="UP000019373">
    <property type="component" value="Unassembled WGS sequence"/>
</dbReference>
<accession>U1HY38</accession>
<dbReference type="PANTHER" id="PTHR24148">
    <property type="entry name" value="ANKYRIN REPEAT DOMAIN-CONTAINING PROTEIN 39 HOMOLOG-RELATED"/>
    <property type="match status" value="1"/>
</dbReference>
<feature type="domain" description="Heterokaryon incompatibility" evidence="1">
    <location>
        <begin position="61"/>
        <end position="207"/>
    </location>
</feature>
<evidence type="ECO:0000313" key="2">
    <source>
        <dbReference type="EMBL" id="ERF75755.1"/>
    </source>
</evidence>
<name>U1HY38_ENDPU</name>
<keyword evidence="3" id="KW-1185">Reference proteome</keyword>
<dbReference type="eggNOG" id="ENOG502RV4K">
    <property type="taxonomic scope" value="Eukaryota"/>
</dbReference>
<evidence type="ECO:0000313" key="3">
    <source>
        <dbReference type="Proteomes" id="UP000019373"/>
    </source>
</evidence>
<dbReference type="Pfam" id="PF06985">
    <property type="entry name" value="HET"/>
    <property type="match status" value="1"/>
</dbReference>
<organism evidence="2 3">
    <name type="scientific">Endocarpon pusillum (strain Z07020 / HMAS-L-300199)</name>
    <name type="common">Lichen-forming fungus</name>
    <dbReference type="NCBI Taxonomy" id="1263415"/>
    <lineage>
        <taxon>Eukaryota</taxon>
        <taxon>Fungi</taxon>
        <taxon>Dikarya</taxon>
        <taxon>Ascomycota</taxon>
        <taxon>Pezizomycotina</taxon>
        <taxon>Eurotiomycetes</taxon>
        <taxon>Chaetothyriomycetidae</taxon>
        <taxon>Verrucariales</taxon>
        <taxon>Verrucariaceae</taxon>
        <taxon>Endocarpon</taxon>
    </lineage>
</organism>